<dbReference type="GO" id="GO:0005856">
    <property type="term" value="C:cytoskeleton"/>
    <property type="evidence" value="ECO:0007669"/>
    <property type="project" value="UniProtKB-SubCell"/>
</dbReference>
<dbReference type="GO" id="GO:0005938">
    <property type="term" value="C:cell cortex"/>
    <property type="evidence" value="ECO:0007669"/>
    <property type="project" value="TreeGrafter"/>
</dbReference>
<dbReference type="PANTHER" id="PTHR11604:SF0">
    <property type="entry name" value="PROFILIN"/>
    <property type="match status" value="1"/>
</dbReference>
<sequence length="128" mass="13838">MLTPVRHGKPILVGTGKLTRAAIFNKEGTSVWASSPGFTVTPAEIKEIVSAYNDGEKVLSSGMHVGGERYVVLKIVDRSIYCKKGKEGLCIVKTTQAILVAHYPEMVQPGEATKIVEELADYLVSVGY</sequence>
<comment type="subcellular location">
    <subcellularLocation>
        <location evidence="1">Cytoplasm</location>
        <location evidence="1">Cytoskeleton</location>
    </subcellularLocation>
</comment>
<evidence type="ECO:0000256" key="5">
    <source>
        <dbReference type="ARBA" id="ARBA00023212"/>
    </source>
</evidence>
<dbReference type="Gene3D" id="3.30.450.30">
    <property type="entry name" value="Dynein light chain 2a, cytoplasmic"/>
    <property type="match status" value="1"/>
</dbReference>
<dbReference type="PRINTS" id="PR01640">
    <property type="entry name" value="PROFILINPLNT"/>
</dbReference>
<dbReference type="PANTHER" id="PTHR11604">
    <property type="entry name" value="PROFILIN"/>
    <property type="match status" value="1"/>
</dbReference>
<reference evidence="7" key="1">
    <citation type="submission" date="2021-03" db="EMBL/GenBank/DDBJ databases">
        <title>Comparative genomics and phylogenomic investigation of the class Geoglossomycetes provide insights into ecological specialization and systematics.</title>
        <authorList>
            <person name="Melie T."/>
            <person name="Pirro S."/>
            <person name="Miller A.N."/>
            <person name="Quandt A."/>
        </authorList>
    </citation>
    <scope>NUCLEOTIDE SEQUENCE</scope>
    <source>
        <strain evidence="7">CAQ_001_2017</strain>
    </source>
</reference>
<name>A0A9P8LGD9_9PEZI</name>
<dbReference type="CDD" id="cd00148">
    <property type="entry name" value="PROF"/>
    <property type="match status" value="1"/>
</dbReference>
<evidence type="ECO:0000313" key="8">
    <source>
        <dbReference type="Proteomes" id="UP000750711"/>
    </source>
</evidence>
<keyword evidence="3" id="KW-0963">Cytoplasm</keyword>
<evidence type="ECO:0000313" key="7">
    <source>
        <dbReference type="EMBL" id="KAH0564929.1"/>
    </source>
</evidence>
<dbReference type="InterPro" id="IPR048278">
    <property type="entry name" value="PFN"/>
</dbReference>
<dbReference type="AlphaFoldDB" id="A0A9P8LGD9"/>
<protein>
    <recommendedName>
        <fullName evidence="6">Profilin</fullName>
    </recommendedName>
</protein>
<dbReference type="GO" id="GO:0003785">
    <property type="term" value="F:actin monomer binding"/>
    <property type="evidence" value="ECO:0007669"/>
    <property type="project" value="TreeGrafter"/>
</dbReference>
<evidence type="ECO:0000256" key="2">
    <source>
        <dbReference type="ARBA" id="ARBA00010058"/>
    </source>
</evidence>
<dbReference type="InterPro" id="IPR036140">
    <property type="entry name" value="PFN_sf"/>
</dbReference>
<evidence type="ECO:0000256" key="4">
    <source>
        <dbReference type="ARBA" id="ARBA00023203"/>
    </source>
</evidence>
<keyword evidence="4 6" id="KW-0009">Actin-binding</keyword>
<organism evidence="7 8">
    <name type="scientific">Trichoglossum hirsutum</name>
    <dbReference type="NCBI Taxonomy" id="265104"/>
    <lineage>
        <taxon>Eukaryota</taxon>
        <taxon>Fungi</taxon>
        <taxon>Dikarya</taxon>
        <taxon>Ascomycota</taxon>
        <taxon>Pezizomycotina</taxon>
        <taxon>Geoglossomycetes</taxon>
        <taxon>Geoglossales</taxon>
        <taxon>Geoglossaceae</taxon>
        <taxon>Trichoglossum</taxon>
    </lineage>
</organism>
<keyword evidence="8" id="KW-1185">Reference proteome</keyword>
<gene>
    <name evidence="7" type="ORF">GP486_001684</name>
</gene>
<dbReference type="PRINTS" id="PR00392">
    <property type="entry name" value="PROFILIN"/>
</dbReference>
<dbReference type="EMBL" id="JAGHQM010000159">
    <property type="protein sequence ID" value="KAH0564929.1"/>
    <property type="molecule type" value="Genomic_DNA"/>
</dbReference>
<keyword evidence="5" id="KW-0206">Cytoskeleton</keyword>
<evidence type="ECO:0000256" key="1">
    <source>
        <dbReference type="ARBA" id="ARBA00004245"/>
    </source>
</evidence>
<evidence type="ECO:0000256" key="6">
    <source>
        <dbReference type="RuleBase" id="RU003909"/>
    </source>
</evidence>
<dbReference type="InterPro" id="IPR005455">
    <property type="entry name" value="PFN_euk"/>
</dbReference>
<accession>A0A9P8LGD9</accession>
<dbReference type="Proteomes" id="UP000750711">
    <property type="component" value="Unassembled WGS sequence"/>
</dbReference>
<dbReference type="SMART" id="SM00392">
    <property type="entry name" value="PROF"/>
    <property type="match status" value="1"/>
</dbReference>
<comment type="similarity">
    <text evidence="2 6">Belongs to the profilin family.</text>
</comment>
<proteinExistence type="inferred from homology"/>
<dbReference type="SUPFAM" id="SSF55770">
    <property type="entry name" value="Profilin (actin-binding protein)"/>
    <property type="match status" value="1"/>
</dbReference>
<dbReference type="Pfam" id="PF00235">
    <property type="entry name" value="Profilin"/>
    <property type="match status" value="1"/>
</dbReference>
<comment type="caution">
    <text evidence="7">The sequence shown here is derived from an EMBL/GenBank/DDBJ whole genome shotgun (WGS) entry which is preliminary data.</text>
</comment>
<evidence type="ECO:0000256" key="3">
    <source>
        <dbReference type="ARBA" id="ARBA00022490"/>
    </source>
</evidence>